<dbReference type="EMBL" id="CM037161">
    <property type="protein sequence ID" value="KAH7854090.1"/>
    <property type="molecule type" value="Genomic_DNA"/>
</dbReference>
<sequence length="321" mass="35888">MAGSEKTETGSLLRLPPPASLTVSIAIKGNSKSKYIVNWALEKFIPEGIVMFNLIHVRPTITRIPTPVGTFRLAHMREDIVNAHRKAVEWETNEKLLPYKRMCTKKKVQVEIIQIESSDVVHAISREVDNSNVNRLVIGASPRGMILRRQNVSSEIAESIQKPCTVYAVAKGKLFTMRPVELETHGSITVPISMTSSSTDESSIYNSNSQDGIAVDDFGVLHTIEEEPQGCQNQEVQNRQLGAWQNQSIQNRHLGARQTQAVQNRHLGAWQNQSIQNGHLGGWQNQAVQHRPTQMRRQNEIKPMMESLSKGEVTVSMVAGR</sequence>
<keyword evidence="2" id="KW-1185">Reference proteome</keyword>
<evidence type="ECO:0000313" key="2">
    <source>
        <dbReference type="Proteomes" id="UP000828048"/>
    </source>
</evidence>
<reference evidence="1 2" key="1">
    <citation type="journal article" date="2021" name="Hortic Res">
        <title>High-quality reference genome and annotation aids understanding of berry development for evergreen blueberry (Vaccinium darrowii).</title>
        <authorList>
            <person name="Yu J."/>
            <person name="Hulse-Kemp A.M."/>
            <person name="Babiker E."/>
            <person name="Staton M."/>
        </authorList>
    </citation>
    <scope>NUCLEOTIDE SEQUENCE [LARGE SCALE GENOMIC DNA]</scope>
    <source>
        <strain evidence="2">cv. NJ 8807/NJ 8810</strain>
        <tissue evidence="1">Young leaf</tissue>
    </source>
</reference>
<proteinExistence type="predicted"/>
<organism evidence="1 2">
    <name type="scientific">Vaccinium darrowii</name>
    <dbReference type="NCBI Taxonomy" id="229202"/>
    <lineage>
        <taxon>Eukaryota</taxon>
        <taxon>Viridiplantae</taxon>
        <taxon>Streptophyta</taxon>
        <taxon>Embryophyta</taxon>
        <taxon>Tracheophyta</taxon>
        <taxon>Spermatophyta</taxon>
        <taxon>Magnoliopsida</taxon>
        <taxon>eudicotyledons</taxon>
        <taxon>Gunneridae</taxon>
        <taxon>Pentapetalae</taxon>
        <taxon>asterids</taxon>
        <taxon>Ericales</taxon>
        <taxon>Ericaceae</taxon>
        <taxon>Vaccinioideae</taxon>
        <taxon>Vaccinieae</taxon>
        <taxon>Vaccinium</taxon>
    </lineage>
</organism>
<protein>
    <submittedName>
        <fullName evidence="1">Uncharacterized protein</fullName>
    </submittedName>
</protein>
<dbReference type="Proteomes" id="UP000828048">
    <property type="component" value="Chromosome 11"/>
</dbReference>
<evidence type="ECO:0000313" key="1">
    <source>
        <dbReference type="EMBL" id="KAH7854090.1"/>
    </source>
</evidence>
<gene>
    <name evidence="1" type="ORF">Vadar_010006</name>
</gene>
<comment type="caution">
    <text evidence="1">The sequence shown here is derived from an EMBL/GenBank/DDBJ whole genome shotgun (WGS) entry which is preliminary data.</text>
</comment>
<name>A0ACB7YKR1_9ERIC</name>
<accession>A0ACB7YKR1</accession>